<organism evidence="1 2">
    <name type="scientific">Glaciecola siphonariae</name>
    <dbReference type="NCBI Taxonomy" id="521012"/>
    <lineage>
        <taxon>Bacteria</taxon>
        <taxon>Pseudomonadati</taxon>
        <taxon>Pseudomonadota</taxon>
        <taxon>Gammaproteobacteria</taxon>
        <taxon>Alteromonadales</taxon>
        <taxon>Alteromonadaceae</taxon>
        <taxon>Glaciecola</taxon>
    </lineage>
</organism>
<accession>A0ABV9LVG9</accession>
<proteinExistence type="predicted"/>
<dbReference type="InterPro" id="IPR013078">
    <property type="entry name" value="His_Pase_superF_clade-1"/>
</dbReference>
<dbReference type="CDD" id="cd07067">
    <property type="entry name" value="HP_PGM_like"/>
    <property type="match status" value="1"/>
</dbReference>
<dbReference type="Proteomes" id="UP001595897">
    <property type="component" value="Unassembled WGS sequence"/>
</dbReference>
<dbReference type="PANTHER" id="PTHR48100">
    <property type="entry name" value="BROAD-SPECIFICITY PHOSPHATASE YOR283W-RELATED"/>
    <property type="match status" value="1"/>
</dbReference>
<sequence>MAELYLIRHGQASFGSENYDKLSALGHEQSERLGRYFAERQLHFDHIITGDMVRHKETAQGILRGANHQGEFAMAVDHRWNEFDFNAVVGAYLQMYPEQKPAETAPRSDWYRVLKSAMVAWSEKNISVKNEDWEGFQSRVKSAGQAVLESRHSRVLVVSSGGAIALTLMHLLGVSVAKAIDLNLQIKNTSVHHVFFNQHNAQLSSFNNVPHLDEPELPHLVTYS</sequence>
<dbReference type="InterPro" id="IPR050275">
    <property type="entry name" value="PGM_Phosphatase"/>
</dbReference>
<evidence type="ECO:0000313" key="2">
    <source>
        <dbReference type="Proteomes" id="UP001595897"/>
    </source>
</evidence>
<dbReference type="InterPro" id="IPR029033">
    <property type="entry name" value="His_PPase_superfam"/>
</dbReference>
<dbReference type="RefSeq" id="WP_382406350.1">
    <property type="nucleotide sequence ID" value="NZ_JBHSGU010000002.1"/>
</dbReference>
<protein>
    <submittedName>
        <fullName evidence="1">Histidine phosphatase family protein</fullName>
    </submittedName>
</protein>
<dbReference type="Pfam" id="PF00300">
    <property type="entry name" value="His_Phos_1"/>
    <property type="match status" value="1"/>
</dbReference>
<dbReference type="PANTHER" id="PTHR48100:SF1">
    <property type="entry name" value="HISTIDINE PHOSPHATASE FAMILY PROTEIN-RELATED"/>
    <property type="match status" value="1"/>
</dbReference>
<dbReference type="Gene3D" id="3.40.50.1240">
    <property type="entry name" value="Phosphoglycerate mutase-like"/>
    <property type="match status" value="1"/>
</dbReference>
<comment type="caution">
    <text evidence="1">The sequence shown here is derived from an EMBL/GenBank/DDBJ whole genome shotgun (WGS) entry which is preliminary data.</text>
</comment>
<dbReference type="EMBL" id="JBHSGU010000002">
    <property type="protein sequence ID" value="MFC4699610.1"/>
    <property type="molecule type" value="Genomic_DNA"/>
</dbReference>
<dbReference type="SMART" id="SM00855">
    <property type="entry name" value="PGAM"/>
    <property type="match status" value="1"/>
</dbReference>
<reference evidence="2" key="1">
    <citation type="journal article" date="2019" name="Int. J. Syst. Evol. Microbiol.">
        <title>The Global Catalogue of Microorganisms (GCM) 10K type strain sequencing project: providing services to taxonomists for standard genome sequencing and annotation.</title>
        <authorList>
            <consortium name="The Broad Institute Genomics Platform"/>
            <consortium name="The Broad Institute Genome Sequencing Center for Infectious Disease"/>
            <person name="Wu L."/>
            <person name="Ma J."/>
        </authorList>
    </citation>
    <scope>NUCLEOTIDE SEQUENCE [LARGE SCALE GENOMIC DNA]</scope>
    <source>
        <strain evidence="2">KACC 12507</strain>
    </source>
</reference>
<name>A0ABV9LVG9_9ALTE</name>
<evidence type="ECO:0000313" key="1">
    <source>
        <dbReference type="EMBL" id="MFC4699610.1"/>
    </source>
</evidence>
<gene>
    <name evidence="1" type="ORF">ACFO4O_05505</name>
</gene>
<dbReference type="SUPFAM" id="SSF53254">
    <property type="entry name" value="Phosphoglycerate mutase-like"/>
    <property type="match status" value="1"/>
</dbReference>
<keyword evidence="2" id="KW-1185">Reference proteome</keyword>